<evidence type="ECO:0000256" key="2">
    <source>
        <dbReference type="SAM" id="SignalP"/>
    </source>
</evidence>
<keyword evidence="4" id="KW-1185">Reference proteome</keyword>
<feature type="region of interest" description="Disordered" evidence="1">
    <location>
        <begin position="29"/>
        <end position="60"/>
    </location>
</feature>
<evidence type="ECO:0000313" key="3">
    <source>
        <dbReference type="EMBL" id="QVI21113.1"/>
    </source>
</evidence>
<dbReference type="EMBL" id="CP074371">
    <property type="protein sequence ID" value="QVI21113.1"/>
    <property type="molecule type" value="Genomic_DNA"/>
</dbReference>
<dbReference type="Proteomes" id="UP000683310">
    <property type="component" value="Chromosome"/>
</dbReference>
<keyword evidence="2" id="KW-0732">Signal</keyword>
<organism evidence="3 4">
    <name type="scientific">Nocardia tengchongensis</name>
    <dbReference type="NCBI Taxonomy" id="2055889"/>
    <lineage>
        <taxon>Bacteria</taxon>
        <taxon>Bacillati</taxon>
        <taxon>Actinomycetota</taxon>
        <taxon>Actinomycetes</taxon>
        <taxon>Mycobacteriales</taxon>
        <taxon>Nocardiaceae</taxon>
        <taxon>Nocardia</taxon>
    </lineage>
</organism>
<proteinExistence type="predicted"/>
<feature type="compositionally biased region" description="Low complexity" evidence="1">
    <location>
        <begin position="31"/>
        <end position="46"/>
    </location>
</feature>
<evidence type="ECO:0000256" key="1">
    <source>
        <dbReference type="SAM" id="MobiDB-lite"/>
    </source>
</evidence>
<feature type="chain" id="PRO_5047349137" description="DUF320 domain-containing protein" evidence="2">
    <location>
        <begin position="22"/>
        <end position="103"/>
    </location>
</feature>
<evidence type="ECO:0000313" key="4">
    <source>
        <dbReference type="Proteomes" id="UP000683310"/>
    </source>
</evidence>
<evidence type="ECO:0008006" key="5">
    <source>
        <dbReference type="Google" id="ProtNLM"/>
    </source>
</evidence>
<gene>
    <name evidence="3" type="ORF">KHQ06_34630</name>
</gene>
<protein>
    <recommendedName>
        <fullName evidence="5">DUF320 domain-containing protein</fullName>
    </recommendedName>
</protein>
<sequence>MRILIGAVAVAGTLAVGIGQAAAEPLPLSDVAGSSSASGSASGSVSPWAPDGCNQSSVGGTGSARAAGILAFTLAELASGNMAGVLAGVISGSSCPMRSGEVG</sequence>
<accession>A0ABX8CQ14</accession>
<reference evidence="3 4" key="1">
    <citation type="submission" date="2021-04" db="EMBL/GenBank/DDBJ databases">
        <title>Nocardia tengchongensis.</title>
        <authorList>
            <person name="Zhuang k."/>
            <person name="Ran Y."/>
            <person name="Li W."/>
        </authorList>
    </citation>
    <scope>NUCLEOTIDE SEQUENCE [LARGE SCALE GENOMIC DNA]</scope>
    <source>
        <strain evidence="3 4">CFH S0057</strain>
    </source>
</reference>
<name>A0ABX8CQ14_9NOCA</name>
<feature type="signal peptide" evidence="2">
    <location>
        <begin position="1"/>
        <end position="21"/>
    </location>
</feature>